<name>A0A3N2PJ05_SODAK</name>
<feature type="transmembrane region" description="Helical" evidence="2">
    <location>
        <begin position="31"/>
        <end position="53"/>
    </location>
</feature>
<dbReference type="InterPro" id="IPR003103">
    <property type="entry name" value="BAG_domain"/>
</dbReference>
<evidence type="ECO:0000256" key="1">
    <source>
        <dbReference type="SAM" id="MobiDB-lite"/>
    </source>
</evidence>
<gene>
    <name evidence="4" type="ORF">SODALDRAFT_286362</name>
</gene>
<feature type="compositionally biased region" description="Low complexity" evidence="1">
    <location>
        <begin position="254"/>
        <end position="270"/>
    </location>
</feature>
<dbReference type="STRING" id="1314773.A0A3N2PJ05"/>
<proteinExistence type="predicted"/>
<dbReference type="GeneID" id="39577010"/>
<keyword evidence="2" id="KW-1133">Transmembrane helix</keyword>
<feature type="compositionally biased region" description="Polar residues" evidence="1">
    <location>
        <begin position="85"/>
        <end position="95"/>
    </location>
</feature>
<evidence type="ECO:0000256" key="2">
    <source>
        <dbReference type="SAM" id="Phobius"/>
    </source>
</evidence>
<feature type="domain" description="BAG" evidence="3">
    <location>
        <begin position="296"/>
        <end position="361"/>
    </location>
</feature>
<dbReference type="OrthoDB" id="417450at2759"/>
<dbReference type="Gene3D" id="1.20.58.120">
    <property type="entry name" value="BAG domain"/>
    <property type="match status" value="1"/>
</dbReference>
<dbReference type="RefSeq" id="XP_028462327.1">
    <property type="nucleotide sequence ID" value="XM_028608532.1"/>
</dbReference>
<dbReference type="Proteomes" id="UP000272025">
    <property type="component" value="Unassembled WGS sequence"/>
</dbReference>
<keyword evidence="2" id="KW-0812">Transmembrane</keyword>
<dbReference type="SMART" id="SM00264">
    <property type="entry name" value="BAG"/>
    <property type="match status" value="1"/>
</dbReference>
<sequence length="363" mass="40579">VYLDKSLGPIAATITESSQRLASTLGVHPDIVLYSFVACIILAVPFAMAHYGWSRRGSVSPYSSSLGAGGVPNVTDEDYSYITSQDLQDSFPESSTTPRYAPRPRPTAPAPEDDVILINYKGATYPAHFPPYSIGDGKLRVRDIRDRIALELDLSDRRARRAKILYKARQLKEPAAPIRDYGVKNNSEVLVVLPEGAADEGDDLSGEEMVVVDAPPRDADDARKRRKRKSKKSKKTHHPNDMATSPHDSASSFSVLSRDSDASPSSPSLRHPVSGPMAKLNEIETYFVTKLYPLCEAFIREPPADKKKREDDHRRITETVMQHIILKLDEVEMNGDQEAKRWRKDIIMKVQRILKELDTRLNG</sequence>
<dbReference type="AlphaFoldDB" id="A0A3N2PJ05"/>
<protein>
    <recommendedName>
        <fullName evidence="3">BAG domain-containing protein</fullName>
    </recommendedName>
</protein>
<dbReference type="InterPro" id="IPR036533">
    <property type="entry name" value="BAG_dom_sf"/>
</dbReference>
<feature type="region of interest" description="Disordered" evidence="1">
    <location>
        <begin position="198"/>
        <end position="275"/>
    </location>
</feature>
<dbReference type="PROSITE" id="PS51035">
    <property type="entry name" value="BAG"/>
    <property type="match status" value="1"/>
</dbReference>
<evidence type="ECO:0000259" key="3">
    <source>
        <dbReference type="PROSITE" id="PS51035"/>
    </source>
</evidence>
<keyword evidence="2" id="KW-0472">Membrane</keyword>
<dbReference type="Pfam" id="PF02179">
    <property type="entry name" value="BAG"/>
    <property type="match status" value="1"/>
</dbReference>
<organism evidence="4 5">
    <name type="scientific">Sodiomyces alkalinus (strain CBS 110278 / VKM F-3762 / F11)</name>
    <name type="common">Alkaliphilic filamentous fungus</name>
    <dbReference type="NCBI Taxonomy" id="1314773"/>
    <lineage>
        <taxon>Eukaryota</taxon>
        <taxon>Fungi</taxon>
        <taxon>Dikarya</taxon>
        <taxon>Ascomycota</taxon>
        <taxon>Pezizomycotina</taxon>
        <taxon>Sordariomycetes</taxon>
        <taxon>Hypocreomycetidae</taxon>
        <taxon>Glomerellales</taxon>
        <taxon>Plectosphaerellaceae</taxon>
        <taxon>Sodiomyces</taxon>
    </lineage>
</organism>
<reference evidence="4 5" key="1">
    <citation type="journal article" date="2018" name="Mol. Ecol.">
        <title>The obligate alkalophilic soda-lake fungus Sodiomyces alkalinus has shifted to a protein diet.</title>
        <authorList>
            <person name="Grum-Grzhimaylo A.A."/>
            <person name="Falkoski D.L."/>
            <person name="van den Heuvel J."/>
            <person name="Valero-Jimenez C.A."/>
            <person name="Min B."/>
            <person name="Choi I.G."/>
            <person name="Lipzen A."/>
            <person name="Daum C.G."/>
            <person name="Aanen D.K."/>
            <person name="Tsang A."/>
            <person name="Henrissat B."/>
            <person name="Bilanenko E.N."/>
            <person name="de Vries R.P."/>
            <person name="van Kan J.A.L."/>
            <person name="Grigoriev I.V."/>
            <person name="Debets A.J.M."/>
        </authorList>
    </citation>
    <scope>NUCLEOTIDE SEQUENCE [LARGE SCALE GENOMIC DNA]</scope>
    <source>
        <strain evidence="4 5">F11</strain>
    </source>
</reference>
<evidence type="ECO:0000313" key="4">
    <source>
        <dbReference type="EMBL" id="ROT34521.1"/>
    </source>
</evidence>
<feature type="compositionally biased region" description="Polar residues" evidence="1">
    <location>
        <begin position="242"/>
        <end position="253"/>
    </location>
</feature>
<dbReference type="EMBL" id="ML119069">
    <property type="protein sequence ID" value="ROT34521.1"/>
    <property type="molecule type" value="Genomic_DNA"/>
</dbReference>
<feature type="compositionally biased region" description="Basic residues" evidence="1">
    <location>
        <begin position="224"/>
        <end position="237"/>
    </location>
</feature>
<dbReference type="InterPro" id="IPR029071">
    <property type="entry name" value="Ubiquitin-like_domsf"/>
</dbReference>
<keyword evidence="5" id="KW-1185">Reference proteome</keyword>
<evidence type="ECO:0000313" key="5">
    <source>
        <dbReference type="Proteomes" id="UP000272025"/>
    </source>
</evidence>
<dbReference type="SUPFAM" id="SSF63491">
    <property type="entry name" value="BAG domain"/>
    <property type="match status" value="1"/>
</dbReference>
<dbReference type="GO" id="GO:0051087">
    <property type="term" value="F:protein-folding chaperone binding"/>
    <property type="evidence" value="ECO:0007669"/>
    <property type="project" value="InterPro"/>
</dbReference>
<accession>A0A3N2PJ05</accession>
<feature type="non-terminal residue" evidence="4">
    <location>
        <position position="1"/>
    </location>
</feature>
<feature type="region of interest" description="Disordered" evidence="1">
    <location>
        <begin position="85"/>
        <end position="112"/>
    </location>
</feature>
<dbReference type="SUPFAM" id="SSF54236">
    <property type="entry name" value="Ubiquitin-like"/>
    <property type="match status" value="1"/>
</dbReference>